<dbReference type="AlphaFoldDB" id="A0A8E2F7Y2"/>
<protein>
    <submittedName>
        <fullName evidence="1">Uncharacterized protein</fullName>
    </submittedName>
</protein>
<sequence>MDTIARPIPNLQMVVIESYGVDLTRDAALEKFCECFFTNHKDAGSKLSPYGVLGFSPEGTRFAALWMKSLAKHIVGNGSSALDEMNDLIYKHRETSRPAWFPRWPAAGSILLLTLANAFFWQPSQWDRRAGDEIAAGSILILLTIADMGSSNKTVSQSKDKIREFLNRLDPILVVMGRNDLNSEATQLEILESMTDMAAQVGDLTTSSSAVCRAFVQARNNAILSCIPTAFQTARSLLGMVSWYDSYKGLQNMVVQDKWLDKVRMTVGMLDHSPAGKAREAALSALMSTGWVRACGAVVAATPLVMTGIRAFNSHTEASKWDKVNVLFVESIRHATSTYIYVLIEHTKQSPIAISSPQTIDILFQALMEAGIRPANIDDRSPEAFAAVIHQKAQILTTWKDDIEKIVV</sequence>
<reference evidence="1 2" key="1">
    <citation type="journal article" date="2016" name="Nat. Commun.">
        <title>Ectomycorrhizal ecology is imprinted in the genome of the dominant symbiotic fungus Cenococcum geophilum.</title>
        <authorList>
            <consortium name="DOE Joint Genome Institute"/>
            <person name="Peter M."/>
            <person name="Kohler A."/>
            <person name="Ohm R.A."/>
            <person name="Kuo A."/>
            <person name="Krutzmann J."/>
            <person name="Morin E."/>
            <person name="Arend M."/>
            <person name="Barry K.W."/>
            <person name="Binder M."/>
            <person name="Choi C."/>
            <person name="Clum A."/>
            <person name="Copeland A."/>
            <person name="Grisel N."/>
            <person name="Haridas S."/>
            <person name="Kipfer T."/>
            <person name="LaButti K."/>
            <person name="Lindquist E."/>
            <person name="Lipzen A."/>
            <person name="Maire R."/>
            <person name="Meier B."/>
            <person name="Mihaltcheva S."/>
            <person name="Molinier V."/>
            <person name="Murat C."/>
            <person name="Poggeler S."/>
            <person name="Quandt C.A."/>
            <person name="Sperisen C."/>
            <person name="Tritt A."/>
            <person name="Tisserant E."/>
            <person name="Crous P.W."/>
            <person name="Henrissat B."/>
            <person name="Nehls U."/>
            <person name="Egli S."/>
            <person name="Spatafora J.W."/>
            <person name="Grigoriev I.V."/>
            <person name="Martin F.M."/>
        </authorList>
    </citation>
    <scope>NUCLEOTIDE SEQUENCE [LARGE SCALE GENOMIC DNA]</scope>
    <source>
        <strain evidence="1 2">CBS 207.34</strain>
    </source>
</reference>
<keyword evidence="2" id="KW-1185">Reference proteome</keyword>
<dbReference type="Proteomes" id="UP000250140">
    <property type="component" value="Unassembled WGS sequence"/>
</dbReference>
<gene>
    <name evidence="1" type="ORF">AOQ84DRAFT_373270</name>
</gene>
<evidence type="ECO:0000313" key="1">
    <source>
        <dbReference type="EMBL" id="OCL12232.1"/>
    </source>
</evidence>
<proteinExistence type="predicted"/>
<evidence type="ECO:0000313" key="2">
    <source>
        <dbReference type="Proteomes" id="UP000250140"/>
    </source>
</evidence>
<organism evidence="1 2">
    <name type="scientific">Glonium stellatum</name>
    <dbReference type="NCBI Taxonomy" id="574774"/>
    <lineage>
        <taxon>Eukaryota</taxon>
        <taxon>Fungi</taxon>
        <taxon>Dikarya</taxon>
        <taxon>Ascomycota</taxon>
        <taxon>Pezizomycotina</taxon>
        <taxon>Dothideomycetes</taxon>
        <taxon>Pleosporomycetidae</taxon>
        <taxon>Gloniales</taxon>
        <taxon>Gloniaceae</taxon>
        <taxon>Glonium</taxon>
    </lineage>
</organism>
<accession>A0A8E2F7Y2</accession>
<dbReference type="EMBL" id="KV748902">
    <property type="protein sequence ID" value="OCL12232.1"/>
    <property type="molecule type" value="Genomic_DNA"/>
</dbReference>
<name>A0A8E2F7Y2_9PEZI</name>